<dbReference type="EMBL" id="JAKEVY010000002">
    <property type="protein sequence ID" value="MCF1714257.1"/>
    <property type="molecule type" value="Genomic_DNA"/>
</dbReference>
<comment type="caution">
    <text evidence="2">The sequence shown here is derived from an EMBL/GenBank/DDBJ whole genome shotgun (WGS) entry which is preliminary data.</text>
</comment>
<name>A0ABS9BF73_9BACT</name>
<proteinExistence type="predicted"/>
<gene>
    <name evidence="2" type="ORF">L0U88_06420</name>
</gene>
<keyword evidence="1" id="KW-0812">Transmembrane</keyword>
<evidence type="ECO:0000313" key="3">
    <source>
        <dbReference type="Proteomes" id="UP001200145"/>
    </source>
</evidence>
<accession>A0ABS9BF73</accession>
<evidence type="ECO:0000313" key="2">
    <source>
        <dbReference type="EMBL" id="MCF1714257.1"/>
    </source>
</evidence>
<evidence type="ECO:0000256" key="1">
    <source>
        <dbReference type="SAM" id="Phobius"/>
    </source>
</evidence>
<reference evidence="2 3" key="1">
    <citation type="submission" date="2022-01" db="EMBL/GenBank/DDBJ databases">
        <title>Flavihumibacter sp. nov., isolated from sediment of a river.</title>
        <authorList>
            <person name="Liu H."/>
        </authorList>
    </citation>
    <scope>NUCLEOTIDE SEQUENCE [LARGE SCALE GENOMIC DNA]</scope>
    <source>
        <strain evidence="2 3">RY-1</strain>
    </source>
</reference>
<sequence length="148" mass="17192">MHPAISLSISTKTAINRSQEIVALLNARFSYIVFYPELADSTDLQAKQYCSHIQSIKKYASNLNFYKDLNELINSYYTDIPDFQESDFEFELYQVPSFIYYLILPIGILCWIIRYNKLCRVRDKLGLALSKMNTADFYLKGVEEDGGR</sequence>
<feature type="transmembrane region" description="Helical" evidence="1">
    <location>
        <begin position="98"/>
        <end position="115"/>
    </location>
</feature>
<dbReference type="RefSeq" id="WP_234864791.1">
    <property type="nucleotide sequence ID" value="NZ_JAKEVY010000002.1"/>
</dbReference>
<keyword evidence="1" id="KW-0472">Membrane</keyword>
<keyword evidence="3" id="KW-1185">Reference proteome</keyword>
<dbReference type="Proteomes" id="UP001200145">
    <property type="component" value="Unassembled WGS sequence"/>
</dbReference>
<organism evidence="2 3">
    <name type="scientific">Flavihumibacter fluminis</name>
    <dbReference type="NCBI Taxonomy" id="2909236"/>
    <lineage>
        <taxon>Bacteria</taxon>
        <taxon>Pseudomonadati</taxon>
        <taxon>Bacteroidota</taxon>
        <taxon>Chitinophagia</taxon>
        <taxon>Chitinophagales</taxon>
        <taxon>Chitinophagaceae</taxon>
        <taxon>Flavihumibacter</taxon>
    </lineage>
</organism>
<keyword evidence="1" id="KW-1133">Transmembrane helix</keyword>
<protein>
    <submittedName>
        <fullName evidence="2">Uncharacterized protein</fullName>
    </submittedName>
</protein>